<evidence type="ECO:0000313" key="4">
    <source>
        <dbReference type="Proteomes" id="UP000076078"/>
    </source>
</evidence>
<feature type="region of interest" description="Disordered" evidence="1">
    <location>
        <begin position="90"/>
        <end position="131"/>
    </location>
</feature>
<dbReference type="GO" id="GO:0045893">
    <property type="term" value="P:positive regulation of DNA-templated transcription"/>
    <property type="evidence" value="ECO:0007669"/>
    <property type="project" value="TreeGrafter"/>
</dbReference>
<dbReference type="InterPro" id="IPR011496">
    <property type="entry name" value="O-GlcNAcase_cat"/>
</dbReference>
<proteinExistence type="predicted"/>
<dbReference type="GO" id="GO:0072344">
    <property type="term" value="P:rescue of stalled ribosome"/>
    <property type="evidence" value="ECO:0007669"/>
    <property type="project" value="InterPro"/>
</dbReference>
<protein>
    <recommendedName>
        <fullName evidence="2">GH84 domain-containing protein</fullName>
    </recommendedName>
</protein>
<feature type="compositionally biased region" description="Polar residues" evidence="1">
    <location>
        <begin position="90"/>
        <end position="115"/>
    </location>
</feature>
<comment type="caution">
    <text evidence="3">The sequence shown here is derived from an EMBL/GenBank/DDBJ whole genome shotgun (WGS) entry which is preliminary data.</text>
</comment>
<dbReference type="PANTHER" id="PTHR12963">
    <property type="entry name" value="THYROID RECEPTOR INTERACTING PROTEIN RELATED"/>
    <property type="match status" value="1"/>
</dbReference>
<dbReference type="OMA" id="QIEYWLE"/>
<dbReference type="OrthoDB" id="18290at2759"/>
<evidence type="ECO:0000256" key="1">
    <source>
        <dbReference type="SAM" id="MobiDB-lite"/>
    </source>
</evidence>
<evidence type="ECO:0000259" key="2">
    <source>
        <dbReference type="PROSITE" id="PS52009"/>
    </source>
</evidence>
<dbReference type="Pfam" id="PF23134">
    <property type="entry name" value="TRIP4_3rd"/>
    <property type="match status" value="1"/>
</dbReference>
<gene>
    <name evidence="3" type="ORF">DLAC_08629</name>
</gene>
<dbReference type="InterPro" id="IPR009349">
    <property type="entry name" value="TRIP4/RQT4_C2HC5_Znf"/>
</dbReference>
<dbReference type="Pfam" id="PF06221">
    <property type="entry name" value="zf-C2HC5"/>
    <property type="match status" value="1"/>
</dbReference>
<dbReference type="FunCoup" id="A0A151Z7Y3">
    <property type="interactions" value="598"/>
</dbReference>
<feature type="domain" description="GH84" evidence="2">
    <location>
        <begin position="381"/>
        <end position="678"/>
    </location>
</feature>
<dbReference type="InterPro" id="IPR056993">
    <property type="entry name" value="TRIP4_3rd_dom"/>
</dbReference>
<dbReference type="Pfam" id="PF23135">
    <property type="entry name" value="TRI4_N"/>
    <property type="match status" value="1"/>
</dbReference>
<dbReference type="AlphaFoldDB" id="A0A151Z7Y3"/>
<keyword evidence="4" id="KW-1185">Reference proteome</keyword>
<dbReference type="GO" id="GO:0005634">
    <property type="term" value="C:nucleus"/>
    <property type="evidence" value="ECO:0007669"/>
    <property type="project" value="InterPro"/>
</dbReference>
<name>A0A151Z7Y3_TIELA</name>
<sequence>MTSQQNPPLTYETLKIWAVNKLDKLLGMASNEIVDYILDMDSTSDVEQYLLNDLLDTTAKSKSFTSDLIKKINSLPRKVTTNKFQKVVTPPTSGRINIKSNQTNNIKPKNNSNAVGSAKKDQKQQKQKISSFSDIQVQMRPGEPCDCQATKHKLITNCLNCGKIVCEQEGKGPCQFCQVPLFTNPNTMSLQQQQQYDKSLMSATQYKDRILGYQSTSAKRTIVYDDQEDYFSNKNNKWLSEEERKVVSEQEKEYLQKLEEEKKKTKIAFDFVGRRITAVPFDPSAVKVSKIEFQSNNNAKNSKDISNTYSESIKENKMDTAEFKYHHNIRKAGSMNTMDNAGNNKVQDFNSIVTKQYYGVDEDLIVLKSKESMNGGAKQLKYRGIMEGLWGTFTKRLPNKIWYFKYLEMLSEHQCNYFIVSIQNYCEWDMSGPVPKEVLMFLKLYNIEASKLGITLNLSLTLPQSFVFGDEQSVTLVRNVLANVKKECDISEFTLILPSGFNSTFTLPICAPNSTKSEVNNAKTYSTTQTLFIQKLLDKNKDIKTMMVVPSFFEMNLLQGPPTRQQIEYWLEISKSVPSQCPIVFTTVDGSLQNQTMQKVKSIFERRELVLIEKYPYKGGVGHKEHKVSWNPYEPHFTDTHHQLAGVLASPFDRESLLDNMTSVIATNTFLHFLQVPTNYQSELSLRATLLELTSNNDISEIFSDLILTTSNGLIENIKLYLENNKKTALEQPQQTKDRKKLDNREKLILGEVRDRSTKLLEYYKPIQPNDSIIQQFEFIIDTIAQYLSI</sequence>
<dbReference type="STRING" id="361077.A0A151Z7Y3"/>
<accession>A0A151Z7Y3</accession>
<organism evidence="3 4">
    <name type="scientific">Tieghemostelium lacteum</name>
    <name type="common">Slime mold</name>
    <name type="synonym">Dictyostelium lacteum</name>
    <dbReference type="NCBI Taxonomy" id="361077"/>
    <lineage>
        <taxon>Eukaryota</taxon>
        <taxon>Amoebozoa</taxon>
        <taxon>Evosea</taxon>
        <taxon>Eumycetozoa</taxon>
        <taxon>Dictyostelia</taxon>
        <taxon>Dictyosteliales</taxon>
        <taxon>Raperosteliaceae</taxon>
        <taxon>Tieghemostelium</taxon>
    </lineage>
</organism>
<dbReference type="PANTHER" id="PTHR12963:SF4">
    <property type="entry name" value="ACTIVATING SIGNAL COINTEGRATOR 1"/>
    <property type="match status" value="1"/>
</dbReference>
<dbReference type="InParanoid" id="A0A151Z7Y3"/>
<dbReference type="InterPro" id="IPR039128">
    <property type="entry name" value="TRIP4-like"/>
</dbReference>
<dbReference type="EMBL" id="LODT01000037">
    <property type="protein sequence ID" value="KYQ90045.1"/>
    <property type="molecule type" value="Genomic_DNA"/>
</dbReference>
<dbReference type="GO" id="GO:0180022">
    <property type="term" value="C:RQC-trigger complex"/>
    <property type="evidence" value="ECO:0007669"/>
    <property type="project" value="InterPro"/>
</dbReference>
<evidence type="ECO:0000313" key="3">
    <source>
        <dbReference type="EMBL" id="KYQ90045.1"/>
    </source>
</evidence>
<reference evidence="3 4" key="1">
    <citation type="submission" date="2015-12" db="EMBL/GenBank/DDBJ databases">
        <title>Dictyostelia acquired genes for synthesis and detection of signals that induce cell-type specialization by lateral gene transfer from prokaryotes.</title>
        <authorList>
            <person name="Gloeckner G."/>
            <person name="Schaap P."/>
        </authorList>
    </citation>
    <scope>NUCLEOTIDE SEQUENCE [LARGE SCALE GENOMIC DNA]</scope>
    <source>
        <strain evidence="3 4">TK</strain>
    </source>
</reference>
<dbReference type="InterPro" id="IPR056994">
    <property type="entry name" value="TRI4_N"/>
</dbReference>
<dbReference type="PROSITE" id="PS52009">
    <property type="entry name" value="GH84"/>
    <property type="match status" value="1"/>
</dbReference>
<dbReference type="GO" id="GO:0008270">
    <property type="term" value="F:zinc ion binding"/>
    <property type="evidence" value="ECO:0007669"/>
    <property type="project" value="InterPro"/>
</dbReference>
<dbReference type="Proteomes" id="UP000076078">
    <property type="component" value="Unassembled WGS sequence"/>
</dbReference>